<evidence type="ECO:0000256" key="4">
    <source>
        <dbReference type="ARBA" id="ARBA00022692"/>
    </source>
</evidence>
<keyword evidence="6 7" id="KW-0472">Membrane</keyword>
<comment type="similarity">
    <text evidence="7">Belongs to the binding-protein-dependent transport system permease family.</text>
</comment>
<dbReference type="SUPFAM" id="SSF161098">
    <property type="entry name" value="MetI-like"/>
    <property type="match status" value="1"/>
</dbReference>
<feature type="transmembrane region" description="Helical" evidence="7">
    <location>
        <begin position="180"/>
        <end position="205"/>
    </location>
</feature>
<evidence type="ECO:0000259" key="8">
    <source>
        <dbReference type="PROSITE" id="PS50928"/>
    </source>
</evidence>
<feature type="domain" description="ABC transmembrane type-1" evidence="8">
    <location>
        <begin position="69"/>
        <end position="260"/>
    </location>
</feature>
<dbReference type="Gene3D" id="1.10.3720.10">
    <property type="entry name" value="MetI-like"/>
    <property type="match status" value="1"/>
</dbReference>
<feature type="transmembrane region" description="Helical" evidence="7">
    <location>
        <begin position="239"/>
        <end position="261"/>
    </location>
</feature>
<keyword evidence="10" id="KW-1185">Reference proteome</keyword>
<evidence type="ECO:0000256" key="2">
    <source>
        <dbReference type="ARBA" id="ARBA00022448"/>
    </source>
</evidence>
<keyword evidence="5 7" id="KW-1133">Transmembrane helix</keyword>
<keyword evidence="2 7" id="KW-0813">Transport</keyword>
<name>A0A2S3UJT5_9HYPH</name>
<evidence type="ECO:0000313" key="10">
    <source>
        <dbReference type="Proteomes" id="UP000236959"/>
    </source>
</evidence>
<evidence type="ECO:0000256" key="3">
    <source>
        <dbReference type="ARBA" id="ARBA00022475"/>
    </source>
</evidence>
<organism evidence="9 10">
    <name type="scientific">Roseibium marinum</name>
    <dbReference type="NCBI Taxonomy" id="281252"/>
    <lineage>
        <taxon>Bacteria</taxon>
        <taxon>Pseudomonadati</taxon>
        <taxon>Pseudomonadota</taxon>
        <taxon>Alphaproteobacteria</taxon>
        <taxon>Hyphomicrobiales</taxon>
        <taxon>Stappiaceae</taxon>
        <taxon>Roseibium</taxon>
    </lineage>
</organism>
<dbReference type="Proteomes" id="UP000236959">
    <property type="component" value="Unassembled WGS sequence"/>
</dbReference>
<dbReference type="InterPro" id="IPR000515">
    <property type="entry name" value="MetI-like"/>
</dbReference>
<proteinExistence type="inferred from homology"/>
<sequence>MKPHVILRWFVFVTAALVMNFPVIATFITALKAPAEIARNPSLVVHNPTIENFVTVLTVSDRLNIYHYLWNSLIAASIGSILPIVVAFPIAWAIVRRGYGRNILFPLVVNLRALPLVIFAVPLYLMFSVVNLLDTRLGLGLVLAVVNLPLALMLLVNAVAEIPIELEEAARMDGARLPRLILRIVLPLCRPAFITTFVFGFITAWNEFLFGLILTTQKAVPMTVGASFFFATSGGGVQWGVAAAVMIVAALPPLLLGLIMYRKITGSMVSGAVKG</sequence>
<comment type="subcellular location">
    <subcellularLocation>
        <location evidence="1 7">Cell membrane</location>
        <topology evidence="1 7">Multi-pass membrane protein</topology>
    </subcellularLocation>
</comment>
<feature type="transmembrane region" description="Helical" evidence="7">
    <location>
        <begin position="7"/>
        <end position="31"/>
    </location>
</feature>
<keyword evidence="4 7" id="KW-0812">Transmembrane</keyword>
<accession>A0A2S3UJT5</accession>
<dbReference type="Pfam" id="PF00528">
    <property type="entry name" value="BPD_transp_1"/>
    <property type="match status" value="1"/>
</dbReference>
<dbReference type="InterPro" id="IPR050901">
    <property type="entry name" value="BP-dep_ABC_trans_perm"/>
</dbReference>
<dbReference type="AlphaFoldDB" id="A0A2S3UJT5"/>
<evidence type="ECO:0000313" key="9">
    <source>
        <dbReference type="EMBL" id="POF27957.1"/>
    </source>
</evidence>
<evidence type="ECO:0000256" key="1">
    <source>
        <dbReference type="ARBA" id="ARBA00004651"/>
    </source>
</evidence>
<dbReference type="EMBL" id="PPCN01000019">
    <property type="protein sequence ID" value="POF27957.1"/>
    <property type="molecule type" value="Genomic_DNA"/>
</dbReference>
<gene>
    <name evidence="9" type="ORF">CLV41_11938</name>
</gene>
<feature type="transmembrane region" description="Helical" evidence="7">
    <location>
        <begin position="68"/>
        <end position="95"/>
    </location>
</feature>
<keyword evidence="9" id="KW-0762">Sugar transport</keyword>
<feature type="transmembrane region" description="Helical" evidence="7">
    <location>
        <begin position="107"/>
        <end position="127"/>
    </location>
</feature>
<comment type="caution">
    <text evidence="9">The sequence shown here is derived from an EMBL/GenBank/DDBJ whole genome shotgun (WGS) entry which is preliminary data.</text>
</comment>
<dbReference type="RefSeq" id="WP_103225420.1">
    <property type="nucleotide sequence ID" value="NZ_PPCN01000019.1"/>
</dbReference>
<reference evidence="9 10" key="1">
    <citation type="submission" date="2018-01" db="EMBL/GenBank/DDBJ databases">
        <title>Genomic Encyclopedia of Archaeal and Bacterial Type Strains, Phase II (KMG-II): from individual species to whole genera.</title>
        <authorList>
            <person name="Goeker M."/>
        </authorList>
    </citation>
    <scope>NUCLEOTIDE SEQUENCE [LARGE SCALE GENOMIC DNA]</scope>
    <source>
        <strain evidence="9 10">DSM 17023</strain>
    </source>
</reference>
<feature type="transmembrane region" description="Helical" evidence="7">
    <location>
        <begin position="139"/>
        <end position="160"/>
    </location>
</feature>
<dbReference type="GO" id="GO:0055085">
    <property type="term" value="P:transmembrane transport"/>
    <property type="evidence" value="ECO:0007669"/>
    <property type="project" value="InterPro"/>
</dbReference>
<dbReference type="OrthoDB" id="9809103at2"/>
<keyword evidence="3" id="KW-1003">Cell membrane</keyword>
<dbReference type="CDD" id="cd06261">
    <property type="entry name" value="TM_PBP2"/>
    <property type="match status" value="1"/>
</dbReference>
<dbReference type="InterPro" id="IPR035906">
    <property type="entry name" value="MetI-like_sf"/>
</dbReference>
<evidence type="ECO:0000256" key="6">
    <source>
        <dbReference type="ARBA" id="ARBA00023136"/>
    </source>
</evidence>
<evidence type="ECO:0000256" key="5">
    <source>
        <dbReference type="ARBA" id="ARBA00022989"/>
    </source>
</evidence>
<evidence type="ECO:0000256" key="7">
    <source>
        <dbReference type="RuleBase" id="RU363032"/>
    </source>
</evidence>
<dbReference type="GO" id="GO:0005886">
    <property type="term" value="C:plasma membrane"/>
    <property type="evidence" value="ECO:0007669"/>
    <property type="project" value="UniProtKB-SubCell"/>
</dbReference>
<dbReference type="PROSITE" id="PS50928">
    <property type="entry name" value="ABC_TM1"/>
    <property type="match status" value="1"/>
</dbReference>
<dbReference type="PANTHER" id="PTHR32243:SF18">
    <property type="entry name" value="INNER MEMBRANE ABC TRANSPORTER PERMEASE PROTEIN YCJP"/>
    <property type="match status" value="1"/>
</dbReference>
<protein>
    <submittedName>
        <fullName evidence="9">Multiple sugar transport system permease protein</fullName>
    </submittedName>
</protein>
<dbReference type="PANTHER" id="PTHR32243">
    <property type="entry name" value="MALTOSE TRANSPORT SYSTEM PERMEASE-RELATED"/>
    <property type="match status" value="1"/>
</dbReference>